<sequence length="92" mass="10255">MSITEETRREGHAAVDKAKRQAMILGCLHGRQMTARQIAYELGFSDLNAVKPRLTELRKAGRVKAVGKQKDPLTGVSVAVYEVVERCWKTVT</sequence>
<organism evidence="1 2">
    <name type="scientific">Agathobaculum faecis</name>
    <dbReference type="NCBI Taxonomy" id="2763013"/>
    <lineage>
        <taxon>Bacteria</taxon>
        <taxon>Bacillati</taxon>
        <taxon>Bacillota</taxon>
        <taxon>Clostridia</taxon>
        <taxon>Eubacteriales</taxon>
        <taxon>Butyricicoccaceae</taxon>
        <taxon>Agathobaculum</taxon>
    </lineage>
</organism>
<comment type="caution">
    <text evidence="1">The sequence shown here is derived from an EMBL/GenBank/DDBJ whole genome shotgun (WGS) entry which is preliminary data.</text>
</comment>
<accession>A0A923LY14</accession>
<evidence type="ECO:0000313" key="1">
    <source>
        <dbReference type="EMBL" id="MBC5726783.1"/>
    </source>
</evidence>
<dbReference type="AlphaFoldDB" id="A0A923LY14"/>
<dbReference type="Proteomes" id="UP000606499">
    <property type="component" value="Unassembled WGS sequence"/>
</dbReference>
<dbReference type="Gene3D" id="1.10.10.10">
    <property type="entry name" value="Winged helix-like DNA-binding domain superfamily/Winged helix DNA-binding domain"/>
    <property type="match status" value="1"/>
</dbReference>
<name>A0A923LY14_9FIRM</name>
<protein>
    <submittedName>
        <fullName evidence="1">DNA gyrase</fullName>
    </submittedName>
</protein>
<evidence type="ECO:0000313" key="2">
    <source>
        <dbReference type="Proteomes" id="UP000606499"/>
    </source>
</evidence>
<keyword evidence="2" id="KW-1185">Reference proteome</keyword>
<proteinExistence type="predicted"/>
<dbReference type="RefSeq" id="WP_186950471.1">
    <property type="nucleotide sequence ID" value="NZ_JACOPL010000029.1"/>
</dbReference>
<gene>
    <name evidence="1" type="ORF">H8S45_15140</name>
</gene>
<dbReference type="EMBL" id="JACOPL010000029">
    <property type="protein sequence ID" value="MBC5726783.1"/>
    <property type="molecule type" value="Genomic_DNA"/>
</dbReference>
<reference evidence="1" key="1">
    <citation type="submission" date="2020-08" db="EMBL/GenBank/DDBJ databases">
        <title>Genome public.</title>
        <authorList>
            <person name="Liu C."/>
            <person name="Sun Q."/>
        </authorList>
    </citation>
    <scope>NUCLEOTIDE SEQUENCE</scope>
    <source>
        <strain evidence="1">NSJ-28</strain>
    </source>
</reference>
<dbReference type="InterPro" id="IPR036388">
    <property type="entry name" value="WH-like_DNA-bd_sf"/>
</dbReference>